<dbReference type="AlphaFoldDB" id="A0A1I7ERI2"/>
<dbReference type="SUPFAM" id="SSF53474">
    <property type="entry name" value="alpha/beta-Hydrolases"/>
    <property type="match status" value="1"/>
</dbReference>
<evidence type="ECO:0000256" key="2">
    <source>
        <dbReference type="SAM" id="SignalP"/>
    </source>
</evidence>
<dbReference type="RefSeq" id="WP_408374823.1">
    <property type="nucleotide sequence ID" value="NZ_JAQQEI010000071.1"/>
</dbReference>
<gene>
    <name evidence="4" type="ORF">SAMN05192563_10587</name>
</gene>
<evidence type="ECO:0000256" key="1">
    <source>
        <dbReference type="ARBA" id="ARBA00022801"/>
    </source>
</evidence>
<sequence>MSRRTLLANGTAFGASLLMSKTAFGSGSGSGAAGGTVVVGASADNVPNLTVHTFSSPRHTTRYLAAGPADGPLMILLHGWPEIGLMWRAQIEAFASEGWRCVAPDMRGYGGSSAPAASEAYALNEIVHDMVELHDHLGARPAIWVGHDWGSPVAGALAAHHGARSRGVVLISVPYFPEGFALPNLVPLIDRQLYPADQYPDGQWDYFRFYLTHFSQTVSDFEADTPATLASLYRRGNPASVGQVSPSALITKNGGRYGSAHRAPATPPDPALWTPIDFDALVDAFDVSGFRSVNAWYLNDTANIAYARTAPKGGQLRQPVLFVNGDWDAICDINRSRLGEPMRSACADLSITNLPAGHWLPLERKAELVQAIRAWLKTSGL</sequence>
<dbReference type="GO" id="GO:0016787">
    <property type="term" value="F:hydrolase activity"/>
    <property type="evidence" value="ECO:0007669"/>
    <property type="project" value="UniProtKB-KW"/>
</dbReference>
<keyword evidence="2" id="KW-0732">Signal</keyword>
<evidence type="ECO:0000313" key="5">
    <source>
        <dbReference type="Proteomes" id="UP000198844"/>
    </source>
</evidence>
<dbReference type="Gene3D" id="3.40.50.1820">
    <property type="entry name" value="alpha/beta hydrolase"/>
    <property type="match status" value="1"/>
</dbReference>
<dbReference type="EMBL" id="FPBH01000058">
    <property type="protein sequence ID" value="SFU26531.1"/>
    <property type="molecule type" value="Genomic_DNA"/>
</dbReference>
<name>A0A1I7ERI2_9BURK</name>
<keyword evidence="1" id="KW-0378">Hydrolase</keyword>
<protein>
    <submittedName>
        <fullName evidence="4">Pimeloyl-ACP methyl ester carboxylesterase</fullName>
    </submittedName>
</protein>
<organism evidence="4 5">
    <name type="scientific">Paraburkholderia aspalathi</name>
    <dbReference type="NCBI Taxonomy" id="1324617"/>
    <lineage>
        <taxon>Bacteria</taxon>
        <taxon>Pseudomonadati</taxon>
        <taxon>Pseudomonadota</taxon>
        <taxon>Betaproteobacteria</taxon>
        <taxon>Burkholderiales</taxon>
        <taxon>Burkholderiaceae</taxon>
        <taxon>Paraburkholderia</taxon>
    </lineage>
</organism>
<proteinExistence type="predicted"/>
<accession>A0A1I7ERI2</accession>
<dbReference type="Proteomes" id="UP000198844">
    <property type="component" value="Unassembled WGS sequence"/>
</dbReference>
<feature type="chain" id="PRO_5011533598" evidence="2">
    <location>
        <begin position="26"/>
        <end position="381"/>
    </location>
</feature>
<dbReference type="InterPro" id="IPR000073">
    <property type="entry name" value="AB_hydrolase_1"/>
</dbReference>
<evidence type="ECO:0000259" key="3">
    <source>
        <dbReference type="Pfam" id="PF00561"/>
    </source>
</evidence>
<feature type="domain" description="AB hydrolase-1" evidence="3">
    <location>
        <begin position="72"/>
        <end position="363"/>
    </location>
</feature>
<dbReference type="InterPro" id="IPR000639">
    <property type="entry name" value="Epox_hydrolase-like"/>
</dbReference>
<reference evidence="4 5" key="1">
    <citation type="submission" date="2016-10" db="EMBL/GenBank/DDBJ databases">
        <authorList>
            <person name="de Groot N.N."/>
        </authorList>
    </citation>
    <scope>NUCLEOTIDE SEQUENCE [LARGE SCALE GENOMIC DNA]</scope>
    <source>
        <strain evidence="4 5">LMG 27731</strain>
    </source>
</reference>
<evidence type="ECO:0000313" key="4">
    <source>
        <dbReference type="EMBL" id="SFU26531.1"/>
    </source>
</evidence>
<dbReference type="PANTHER" id="PTHR43329">
    <property type="entry name" value="EPOXIDE HYDROLASE"/>
    <property type="match status" value="1"/>
</dbReference>
<dbReference type="InterPro" id="IPR029058">
    <property type="entry name" value="AB_hydrolase_fold"/>
</dbReference>
<feature type="signal peptide" evidence="2">
    <location>
        <begin position="1"/>
        <end position="25"/>
    </location>
</feature>
<dbReference type="Pfam" id="PF00561">
    <property type="entry name" value="Abhydrolase_1"/>
    <property type="match status" value="1"/>
</dbReference>
<dbReference type="PRINTS" id="PR00412">
    <property type="entry name" value="EPOXHYDRLASE"/>
</dbReference>